<feature type="region of interest" description="Disordered" evidence="1">
    <location>
        <begin position="263"/>
        <end position="282"/>
    </location>
</feature>
<keyword evidence="3" id="KW-1185">Reference proteome</keyword>
<dbReference type="AlphaFoldDB" id="A0AAV7U189"/>
<accession>A0AAV7U189</accession>
<dbReference type="Proteomes" id="UP001066276">
    <property type="component" value="Chromosome 3_2"/>
</dbReference>
<name>A0AAV7U189_PLEWA</name>
<organism evidence="2 3">
    <name type="scientific">Pleurodeles waltl</name>
    <name type="common">Iberian ribbed newt</name>
    <dbReference type="NCBI Taxonomy" id="8319"/>
    <lineage>
        <taxon>Eukaryota</taxon>
        <taxon>Metazoa</taxon>
        <taxon>Chordata</taxon>
        <taxon>Craniata</taxon>
        <taxon>Vertebrata</taxon>
        <taxon>Euteleostomi</taxon>
        <taxon>Amphibia</taxon>
        <taxon>Batrachia</taxon>
        <taxon>Caudata</taxon>
        <taxon>Salamandroidea</taxon>
        <taxon>Salamandridae</taxon>
        <taxon>Pleurodelinae</taxon>
        <taxon>Pleurodeles</taxon>
    </lineage>
</organism>
<feature type="region of interest" description="Disordered" evidence="1">
    <location>
        <begin position="209"/>
        <end position="238"/>
    </location>
</feature>
<gene>
    <name evidence="2" type="ORF">NDU88_007636</name>
</gene>
<evidence type="ECO:0000256" key="1">
    <source>
        <dbReference type="SAM" id="MobiDB-lite"/>
    </source>
</evidence>
<evidence type="ECO:0000313" key="2">
    <source>
        <dbReference type="EMBL" id="KAJ1182446.1"/>
    </source>
</evidence>
<comment type="caution">
    <text evidence="2">The sequence shown here is derived from an EMBL/GenBank/DDBJ whole genome shotgun (WGS) entry which is preliminary data.</text>
</comment>
<proteinExistence type="predicted"/>
<evidence type="ECO:0000313" key="3">
    <source>
        <dbReference type="Proteomes" id="UP001066276"/>
    </source>
</evidence>
<dbReference type="EMBL" id="JANPWB010000006">
    <property type="protein sequence ID" value="KAJ1182446.1"/>
    <property type="molecule type" value="Genomic_DNA"/>
</dbReference>
<reference evidence="2" key="1">
    <citation type="journal article" date="2022" name="bioRxiv">
        <title>Sequencing and chromosome-scale assembly of the giantPleurodeles waltlgenome.</title>
        <authorList>
            <person name="Brown T."/>
            <person name="Elewa A."/>
            <person name="Iarovenko S."/>
            <person name="Subramanian E."/>
            <person name="Araus A.J."/>
            <person name="Petzold A."/>
            <person name="Susuki M."/>
            <person name="Suzuki K.-i.T."/>
            <person name="Hayashi T."/>
            <person name="Toyoda A."/>
            <person name="Oliveira C."/>
            <person name="Osipova E."/>
            <person name="Leigh N.D."/>
            <person name="Simon A."/>
            <person name="Yun M.H."/>
        </authorList>
    </citation>
    <scope>NUCLEOTIDE SEQUENCE</scope>
    <source>
        <strain evidence="2">20211129_DDA</strain>
        <tissue evidence="2">Liver</tissue>
    </source>
</reference>
<protein>
    <submittedName>
        <fullName evidence="2">Uncharacterized protein</fullName>
    </submittedName>
</protein>
<sequence>MAATSEDVFPQMRTLEERQLGALTKMAARSALVGEDVIVISDEEMESQDKHNLMEGDRYLQSFGQFSKKVSMCVQGIHSLDSDMCQEVRDGNFGSQSVFKVGEQVEFVDQSGLVIRGMVCGQTSGDGSIDRAQVLMDFWQAGLEEDNSGCDAPRFPGGRSEVTVHLEVGRPSGGQSLPVKVRAPLGHRNEGRVKSEAVYPTARESVVSRSLGHSAGSVLDEQPSTSRGTGARLESPDEEWLDYEEDVEERVIPVSRSVVKEATQSVPEVVQGDRSGNRHRDVAVGNWPRDEVGVRIGTNVGGILGGLVSRKGGVDVSIQVDSVPGTGAGKSEVCVDKVAGGVPKEDEAIEVQDSVKSVEVVSSVGTAKGGMEECWAEGGKIFKHRGRDGGESGFQAAAA</sequence>